<comment type="caution">
    <text evidence="1">The sequence shown here is derived from an EMBL/GenBank/DDBJ whole genome shotgun (WGS) entry which is preliminary data.</text>
</comment>
<gene>
    <name evidence="1" type="ORF">Pint_05620</name>
</gene>
<dbReference type="EMBL" id="CM047738">
    <property type="protein sequence ID" value="KAJ0045337.1"/>
    <property type="molecule type" value="Genomic_DNA"/>
</dbReference>
<evidence type="ECO:0000313" key="2">
    <source>
        <dbReference type="Proteomes" id="UP001163603"/>
    </source>
</evidence>
<accession>A0ACC0Z352</accession>
<dbReference type="Proteomes" id="UP001163603">
    <property type="component" value="Chromosome 3"/>
</dbReference>
<name>A0ACC0Z352_9ROSI</name>
<sequence>MASLGFRHPQFSEELAWLPAWLQPHQVEASNEYQTTTSPPLKDLEILQRNICEVKDAAMPSSEEGRYNSCHLFLSGEDNSLVSSGPSSDKVYHFRLHLSSNGASEYTQSEIDASQVHCDSMKFLSLQQADILRCMGQNTNVNKVLSTSKVGNLAVSENITNSNKVLPMRQTEISAGSRGYSYHSKLDNNATGLNLLVQTSFPKTVENLDVQSPIRNNDGRRQCKDKLNVRYHKCSDINNAVELSISASEALVIHELVNSESDSEALSTAAILEATLRVKQARLKGLEDGFNYPNREIEETDLLFDLDDLTMADAYEDVGLSFVGPNEKLVCSSDASLVKETPFSDNHHVDQIQQRKIPVDPALGLNGSRLASNVDHLLRQSAEDVSQVFGVAQEEADAPVQLQQNNSKSIQKLYVNETSFLSESADVAPDENSFVQQRELGSINASQSSVPFEGSYKKTDEEILISQNLSSPILSLVDPLCSVVPCSVSSVNTNSRQTQSENDIDFNAECEVETVHSTSCLKGESVNRDRQDVPRVTGDVHEAPVRRQLTLLKTYSTIPPKDDTELQMGSFCYDRLGQSECSAEIISLEPNMGGIRHQNNKCSEGFLPFKSAFKCTVDRDKTETENTAVISKKFIETTNHKKRYDEHAKDGAELLLPPLKEKAAVQETTGKLHKRKDFQNEQSEFNNSLDNQGPARKRVRFSDVEVEPQQMKDVQNLLPSHKVHSNTRADNRSKHSNAWVASRFQQVFANGIKDGKRLIFQGMKFLLTGLPSRTEKEIKGLIPEYGGMVLLDIPSLNARGKRSLNSNFQQHPIVLCHKKLKTIKFLYGCAVNAFILKVKWLTDSIAAGSVLLPEKYMILSGQADVEISGMGKVVSHNFYKLIFDRVGIMLYGKNSFCTKFAIIFKHGGGQVFKTLQWLVQSLDNKKIFVGAIVADDERRASRHLRQIVSERNIPMVSSGWIIRSLHSGKLLPLTQNKHTPLPIVKEPEVPISLAWSEEI</sequence>
<evidence type="ECO:0000313" key="1">
    <source>
        <dbReference type="EMBL" id="KAJ0045337.1"/>
    </source>
</evidence>
<proteinExistence type="predicted"/>
<keyword evidence="2" id="KW-1185">Reference proteome</keyword>
<organism evidence="1 2">
    <name type="scientific">Pistacia integerrima</name>
    <dbReference type="NCBI Taxonomy" id="434235"/>
    <lineage>
        <taxon>Eukaryota</taxon>
        <taxon>Viridiplantae</taxon>
        <taxon>Streptophyta</taxon>
        <taxon>Embryophyta</taxon>
        <taxon>Tracheophyta</taxon>
        <taxon>Spermatophyta</taxon>
        <taxon>Magnoliopsida</taxon>
        <taxon>eudicotyledons</taxon>
        <taxon>Gunneridae</taxon>
        <taxon>Pentapetalae</taxon>
        <taxon>rosids</taxon>
        <taxon>malvids</taxon>
        <taxon>Sapindales</taxon>
        <taxon>Anacardiaceae</taxon>
        <taxon>Pistacia</taxon>
    </lineage>
</organism>
<reference evidence="2" key="1">
    <citation type="journal article" date="2023" name="G3 (Bethesda)">
        <title>Genome assembly and association tests identify interacting loci associated with vigor, precocity, and sex in interspecific pistachio rootstocks.</title>
        <authorList>
            <person name="Palmer W."/>
            <person name="Jacygrad E."/>
            <person name="Sagayaradj S."/>
            <person name="Cavanaugh K."/>
            <person name="Han R."/>
            <person name="Bertier L."/>
            <person name="Beede B."/>
            <person name="Kafkas S."/>
            <person name="Golino D."/>
            <person name="Preece J."/>
            <person name="Michelmore R."/>
        </authorList>
    </citation>
    <scope>NUCLEOTIDE SEQUENCE [LARGE SCALE GENOMIC DNA]</scope>
</reference>
<protein>
    <submittedName>
        <fullName evidence="1">Uncharacterized protein</fullName>
    </submittedName>
</protein>